<dbReference type="SUPFAM" id="SSF158634">
    <property type="entry name" value="RPA2825-like"/>
    <property type="match status" value="1"/>
</dbReference>
<dbReference type="InterPro" id="IPR022016">
    <property type="entry name" value="DUF3597"/>
</dbReference>
<name>A0A226X8V2_CABSO</name>
<comment type="caution">
    <text evidence="3">The sequence shown here is derived from an EMBL/GenBank/DDBJ whole genome shotgun (WGS) entry which is preliminary data.</text>
</comment>
<evidence type="ECO:0000313" key="3">
    <source>
        <dbReference type="EMBL" id="OXC79874.1"/>
    </source>
</evidence>
<evidence type="ECO:0000259" key="2">
    <source>
        <dbReference type="Pfam" id="PF12200"/>
    </source>
</evidence>
<dbReference type="Proteomes" id="UP000214720">
    <property type="component" value="Unassembled WGS sequence"/>
</dbReference>
<proteinExistence type="predicted"/>
<feature type="compositionally biased region" description="Low complexity" evidence="1">
    <location>
        <begin position="75"/>
        <end position="87"/>
    </location>
</feature>
<gene>
    <name evidence="3" type="ORF">BSU04_04870</name>
</gene>
<organism evidence="3 4">
    <name type="scientific">Caballeronia sordidicola</name>
    <name type="common">Burkholderia sordidicola</name>
    <dbReference type="NCBI Taxonomy" id="196367"/>
    <lineage>
        <taxon>Bacteria</taxon>
        <taxon>Pseudomonadati</taxon>
        <taxon>Pseudomonadota</taxon>
        <taxon>Betaproteobacteria</taxon>
        <taxon>Burkholderiales</taxon>
        <taxon>Burkholderiaceae</taxon>
        <taxon>Caballeronia</taxon>
    </lineage>
</organism>
<feature type="domain" description="DUF3597" evidence="2">
    <location>
        <begin position="46"/>
        <end position="171"/>
    </location>
</feature>
<dbReference type="EMBL" id="MTHB01000029">
    <property type="protein sequence ID" value="OXC79874.1"/>
    <property type="molecule type" value="Genomic_DNA"/>
</dbReference>
<dbReference type="Pfam" id="PF12200">
    <property type="entry name" value="DUF3597"/>
    <property type="match status" value="1"/>
</dbReference>
<dbReference type="AlphaFoldDB" id="A0A226X8V2"/>
<reference evidence="4" key="1">
    <citation type="submission" date="2017-01" db="EMBL/GenBank/DDBJ databases">
        <title>Genome Analysis of Deinococcus marmoris KOPRI26562.</title>
        <authorList>
            <person name="Kim J.H."/>
            <person name="Oh H.-M."/>
        </authorList>
    </citation>
    <scope>NUCLEOTIDE SEQUENCE [LARGE SCALE GENOMIC DNA]</scope>
    <source>
        <strain evidence="4">PAMC 26633</strain>
    </source>
</reference>
<sequence>MAVRWTRNIALNVAGTCLAQRLHEAANALLHNVLLHVDQGINIMSIFGTILSKIFPSSHPANTAPADPAAPPAADPTAAPDAPAAPAAAAEPVDVEAVLTGMQANTSEQLNWRTSIVDLMKLLGLDSSLGARKELAGELHYTGDTNDSASMNIWLHKAVMEQLAANGGKVPDSLKG</sequence>
<evidence type="ECO:0000256" key="1">
    <source>
        <dbReference type="SAM" id="MobiDB-lite"/>
    </source>
</evidence>
<protein>
    <recommendedName>
        <fullName evidence="2">DUF3597 domain-containing protein</fullName>
    </recommendedName>
</protein>
<feature type="region of interest" description="Disordered" evidence="1">
    <location>
        <begin position="61"/>
        <end position="87"/>
    </location>
</feature>
<accession>A0A226X8V2</accession>
<evidence type="ECO:0000313" key="4">
    <source>
        <dbReference type="Proteomes" id="UP000214720"/>
    </source>
</evidence>